<organism evidence="1 2">
    <name type="scientific">Macrolepiota fuliginosa MF-IS2</name>
    <dbReference type="NCBI Taxonomy" id="1400762"/>
    <lineage>
        <taxon>Eukaryota</taxon>
        <taxon>Fungi</taxon>
        <taxon>Dikarya</taxon>
        <taxon>Basidiomycota</taxon>
        <taxon>Agaricomycotina</taxon>
        <taxon>Agaricomycetes</taxon>
        <taxon>Agaricomycetidae</taxon>
        <taxon>Agaricales</taxon>
        <taxon>Agaricineae</taxon>
        <taxon>Agaricaceae</taxon>
        <taxon>Macrolepiota</taxon>
    </lineage>
</organism>
<protein>
    <submittedName>
        <fullName evidence="1">Uncharacterized protein</fullName>
    </submittedName>
</protein>
<gene>
    <name evidence="1" type="ORF">P691DRAFT_764681</name>
</gene>
<dbReference type="AlphaFoldDB" id="A0A9P5X1R9"/>
<dbReference type="Gene3D" id="3.80.10.10">
    <property type="entry name" value="Ribonuclease Inhibitor"/>
    <property type="match status" value="1"/>
</dbReference>
<accession>A0A9P5X1R9</accession>
<evidence type="ECO:0000313" key="1">
    <source>
        <dbReference type="EMBL" id="KAF9443014.1"/>
    </source>
</evidence>
<name>A0A9P5X1R9_9AGAR</name>
<dbReference type="EMBL" id="MU151532">
    <property type="protein sequence ID" value="KAF9443014.1"/>
    <property type="molecule type" value="Genomic_DNA"/>
</dbReference>
<comment type="caution">
    <text evidence="1">The sequence shown here is derived from an EMBL/GenBank/DDBJ whole genome shotgun (WGS) entry which is preliminary data.</text>
</comment>
<proteinExistence type="predicted"/>
<keyword evidence="2" id="KW-1185">Reference proteome</keyword>
<dbReference type="SUPFAM" id="SSF52047">
    <property type="entry name" value="RNI-like"/>
    <property type="match status" value="1"/>
</dbReference>
<evidence type="ECO:0000313" key="2">
    <source>
        <dbReference type="Proteomes" id="UP000807342"/>
    </source>
</evidence>
<dbReference type="InterPro" id="IPR032675">
    <property type="entry name" value="LRR_dom_sf"/>
</dbReference>
<dbReference type="OrthoDB" id="3365698at2759"/>
<dbReference type="Proteomes" id="UP000807342">
    <property type="component" value="Unassembled WGS sequence"/>
</dbReference>
<reference evidence="1" key="1">
    <citation type="submission" date="2020-11" db="EMBL/GenBank/DDBJ databases">
        <authorList>
            <consortium name="DOE Joint Genome Institute"/>
            <person name="Ahrendt S."/>
            <person name="Riley R."/>
            <person name="Andreopoulos W."/>
            <person name="Labutti K."/>
            <person name="Pangilinan J."/>
            <person name="Ruiz-Duenas F.J."/>
            <person name="Barrasa J.M."/>
            <person name="Sanchez-Garcia M."/>
            <person name="Camarero S."/>
            <person name="Miyauchi S."/>
            <person name="Serrano A."/>
            <person name="Linde D."/>
            <person name="Babiker R."/>
            <person name="Drula E."/>
            <person name="Ayuso-Fernandez I."/>
            <person name="Pacheco R."/>
            <person name="Padilla G."/>
            <person name="Ferreira P."/>
            <person name="Barriuso J."/>
            <person name="Kellner H."/>
            <person name="Castanera R."/>
            <person name="Alfaro M."/>
            <person name="Ramirez L."/>
            <person name="Pisabarro A.G."/>
            <person name="Kuo A."/>
            <person name="Tritt A."/>
            <person name="Lipzen A."/>
            <person name="He G."/>
            <person name="Yan M."/>
            <person name="Ng V."/>
            <person name="Cullen D."/>
            <person name="Martin F."/>
            <person name="Rosso M.-N."/>
            <person name="Henrissat B."/>
            <person name="Hibbett D."/>
            <person name="Martinez A.T."/>
            <person name="Grigoriev I.V."/>
        </authorList>
    </citation>
    <scope>NUCLEOTIDE SEQUENCE</scope>
    <source>
        <strain evidence="1">MF-IS2</strain>
    </source>
</reference>
<sequence>MLYPFSNATRLAHITIVVEGEQLQEEEAKSLVQSLGGTPALHCLEYSGLDVPTAEAMARSMPLLNQLTTLRLVVRHYHCVEPALHVIRKCTSATWILLSSRGPGHWGFIDIDAWPSLHLPNLRILEIGETVILPLFHCPNLQVLSISSKPHLVALQVVPTYISTSKHSLQVLRLQAMQRYDLTWFFRNRDFIRIPILEVRTMRDEKVGLDGIRKEVLDRMWERLGGSRAPTFAAYGTGVTALGWVDSKVFHLFSEYFENTRKFV</sequence>